<evidence type="ECO:0000256" key="1">
    <source>
        <dbReference type="SAM" id="MobiDB-lite"/>
    </source>
</evidence>
<protein>
    <submittedName>
        <fullName evidence="2">Uncharacterized protein</fullName>
    </submittedName>
</protein>
<dbReference type="EMBL" id="KV012519">
    <property type="protein sequence ID" value="KZV24761.1"/>
    <property type="molecule type" value="Genomic_DNA"/>
</dbReference>
<proteinExistence type="predicted"/>
<accession>A0A2Z7AS72</accession>
<feature type="compositionally biased region" description="Polar residues" evidence="1">
    <location>
        <begin position="48"/>
        <end position="63"/>
    </location>
</feature>
<keyword evidence="3" id="KW-1185">Reference proteome</keyword>
<sequence length="170" mass="19091">MISTVAQRQKINPVARLPVDWIAKERKTRRCVTKVDSDATKRRVKSGQVATSGQPAESISSPVGQPVASYSVPSRRLQCFCMSSRRKTRRRKNQLLVAILAFCGILRNQSTSAKIQTLAREFQQFLHETQTSRRKSRFLLTNFGSRLQFSSSSTVRAPLVQIVLSHSNSA</sequence>
<gene>
    <name evidence="2" type="ORF">F511_14700</name>
</gene>
<evidence type="ECO:0000313" key="3">
    <source>
        <dbReference type="Proteomes" id="UP000250235"/>
    </source>
</evidence>
<reference evidence="2 3" key="1">
    <citation type="journal article" date="2015" name="Proc. Natl. Acad. Sci. U.S.A.">
        <title>The resurrection genome of Boea hygrometrica: A blueprint for survival of dehydration.</title>
        <authorList>
            <person name="Xiao L."/>
            <person name="Yang G."/>
            <person name="Zhang L."/>
            <person name="Yang X."/>
            <person name="Zhao S."/>
            <person name="Ji Z."/>
            <person name="Zhou Q."/>
            <person name="Hu M."/>
            <person name="Wang Y."/>
            <person name="Chen M."/>
            <person name="Xu Y."/>
            <person name="Jin H."/>
            <person name="Xiao X."/>
            <person name="Hu G."/>
            <person name="Bao F."/>
            <person name="Hu Y."/>
            <person name="Wan P."/>
            <person name="Li L."/>
            <person name="Deng X."/>
            <person name="Kuang T."/>
            <person name="Xiang C."/>
            <person name="Zhu J.K."/>
            <person name="Oliver M.J."/>
            <person name="He Y."/>
        </authorList>
    </citation>
    <scope>NUCLEOTIDE SEQUENCE [LARGE SCALE GENOMIC DNA]</scope>
    <source>
        <strain evidence="3">cv. XS01</strain>
    </source>
</reference>
<dbReference type="Proteomes" id="UP000250235">
    <property type="component" value="Unassembled WGS sequence"/>
</dbReference>
<feature type="region of interest" description="Disordered" evidence="1">
    <location>
        <begin position="34"/>
        <end position="65"/>
    </location>
</feature>
<organism evidence="2 3">
    <name type="scientific">Dorcoceras hygrometricum</name>
    <dbReference type="NCBI Taxonomy" id="472368"/>
    <lineage>
        <taxon>Eukaryota</taxon>
        <taxon>Viridiplantae</taxon>
        <taxon>Streptophyta</taxon>
        <taxon>Embryophyta</taxon>
        <taxon>Tracheophyta</taxon>
        <taxon>Spermatophyta</taxon>
        <taxon>Magnoliopsida</taxon>
        <taxon>eudicotyledons</taxon>
        <taxon>Gunneridae</taxon>
        <taxon>Pentapetalae</taxon>
        <taxon>asterids</taxon>
        <taxon>lamiids</taxon>
        <taxon>Lamiales</taxon>
        <taxon>Gesneriaceae</taxon>
        <taxon>Didymocarpoideae</taxon>
        <taxon>Trichosporeae</taxon>
        <taxon>Loxocarpinae</taxon>
        <taxon>Dorcoceras</taxon>
    </lineage>
</organism>
<evidence type="ECO:0000313" key="2">
    <source>
        <dbReference type="EMBL" id="KZV24761.1"/>
    </source>
</evidence>
<dbReference type="AlphaFoldDB" id="A0A2Z7AS72"/>
<name>A0A2Z7AS72_9LAMI</name>